<evidence type="ECO:0000313" key="3">
    <source>
        <dbReference type="Proteomes" id="UP000242450"/>
    </source>
</evidence>
<protein>
    <submittedName>
        <fullName evidence="2">Uncharacterized protein</fullName>
    </submittedName>
</protein>
<accession>A0A212CBL0</accession>
<sequence length="111" mass="12574">MVVDILWKMKQQNSRLIGSNYPIELGSLRMLTTNGSVVTQHVHVEMRKVDTVFVTTEGLFTAMLLVWTHRHPKDLWVVCENTMLPGTMFCSGRSSAQKPRLGTDQSLAWPS</sequence>
<proteinExistence type="predicted"/>
<gene>
    <name evidence="2" type="ORF">Celaphus_00007686</name>
</gene>
<feature type="region of interest" description="Disordered" evidence="1">
    <location>
        <begin position="91"/>
        <end position="111"/>
    </location>
</feature>
<dbReference type="Proteomes" id="UP000242450">
    <property type="component" value="Chromosome 23"/>
</dbReference>
<comment type="caution">
    <text evidence="2">The sequence shown here is derived from an EMBL/GenBank/DDBJ whole genome shotgun (WGS) entry which is preliminary data.</text>
</comment>
<dbReference type="EMBL" id="MKHE01000023">
    <property type="protein sequence ID" value="OWK03365.1"/>
    <property type="molecule type" value="Genomic_DNA"/>
</dbReference>
<feature type="compositionally biased region" description="Polar residues" evidence="1">
    <location>
        <begin position="92"/>
        <end position="111"/>
    </location>
</feature>
<evidence type="ECO:0000313" key="2">
    <source>
        <dbReference type="EMBL" id="OWK03365.1"/>
    </source>
</evidence>
<keyword evidence="3" id="KW-1185">Reference proteome</keyword>
<name>A0A212CBL0_CEREH</name>
<evidence type="ECO:0000256" key="1">
    <source>
        <dbReference type="SAM" id="MobiDB-lite"/>
    </source>
</evidence>
<reference evidence="2 3" key="1">
    <citation type="journal article" date="2018" name="Mol. Genet. Genomics">
        <title>The red deer Cervus elaphus genome CerEla1.0: sequencing, annotating, genes, and chromosomes.</title>
        <authorList>
            <person name="Bana N.A."/>
            <person name="Nyiri A."/>
            <person name="Nagy J."/>
            <person name="Frank K."/>
            <person name="Nagy T."/>
            <person name="Steger V."/>
            <person name="Schiller M."/>
            <person name="Lakatos P."/>
            <person name="Sugar L."/>
            <person name="Horn P."/>
            <person name="Barta E."/>
            <person name="Orosz L."/>
        </authorList>
    </citation>
    <scope>NUCLEOTIDE SEQUENCE [LARGE SCALE GENOMIC DNA]</scope>
    <source>
        <strain evidence="2">Hungarian</strain>
    </source>
</reference>
<organism evidence="2 3">
    <name type="scientific">Cervus elaphus hippelaphus</name>
    <name type="common">European red deer</name>
    <dbReference type="NCBI Taxonomy" id="46360"/>
    <lineage>
        <taxon>Eukaryota</taxon>
        <taxon>Metazoa</taxon>
        <taxon>Chordata</taxon>
        <taxon>Craniata</taxon>
        <taxon>Vertebrata</taxon>
        <taxon>Euteleostomi</taxon>
        <taxon>Mammalia</taxon>
        <taxon>Eutheria</taxon>
        <taxon>Laurasiatheria</taxon>
        <taxon>Artiodactyla</taxon>
        <taxon>Ruminantia</taxon>
        <taxon>Pecora</taxon>
        <taxon>Cervidae</taxon>
        <taxon>Cervinae</taxon>
        <taxon>Cervus</taxon>
    </lineage>
</organism>
<dbReference type="AlphaFoldDB" id="A0A212CBL0"/>